<protein>
    <recommendedName>
        <fullName evidence="3">Glutamyl-tRNA amidotransferase</fullName>
    </recommendedName>
</protein>
<comment type="caution">
    <text evidence="1">The sequence shown here is derived from an EMBL/GenBank/DDBJ whole genome shotgun (WGS) entry which is preliminary data.</text>
</comment>
<gene>
    <name evidence="1" type="ORF">A3F35_02955</name>
</gene>
<organism evidence="1 2">
    <name type="scientific">Candidatus Woykebacteria bacterium RIFCSPHIGHO2_12_FULL_45_10</name>
    <dbReference type="NCBI Taxonomy" id="1802603"/>
    <lineage>
        <taxon>Bacteria</taxon>
        <taxon>Candidatus Woykeibacteriota</taxon>
    </lineage>
</organism>
<dbReference type="InterPro" id="IPR019004">
    <property type="entry name" value="YqeY/Aim41"/>
</dbReference>
<dbReference type="Gene3D" id="1.10.10.410">
    <property type="match status" value="1"/>
</dbReference>
<dbReference type="Gene3D" id="1.10.1510.10">
    <property type="entry name" value="Uncharacterised protein YqeY/AIM41 PF09424, N-terminal domain"/>
    <property type="match status" value="1"/>
</dbReference>
<proteinExistence type="predicted"/>
<dbReference type="InterPro" id="IPR042184">
    <property type="entry name" value="YqeY/Aim41_N"/>
</dbReference>
<dbReference type="PANTHER" id="PTHR28055:SF1">
    <property type="entry name" value="ALTERED INHERITANCE OF MITOCHONDRIA PROTEIN 41, MITOCHONDRIAL"/>
    <property type="match status" value="1"/>
</dbReference>
<dbReference type="Proteomes" id="UP000178068">
    <property type="component" value="Unassembled WGS sequence"/>
</dbReference>
<sequence length="145" mass="16243">MLQKLQDDLKGALMAKDELKLSTIRFLLAAIKNFQIEKQRELTDEDVVSVIQKQVKQHQESIEGFQKGNRVEMVKKEGAELAILQSYLPEQMSREEVEKMVTAAISQVGAKQISDMGAVMAELSSQLKGKADMSFVSSLVREKLS</sequence>
<evidence type="ECO:0000313" key="1">
    <source>
        <dbReference type="EMBL" id="OGY29962.1"/>
    </source>
</evidence>
<dbReference type="GO" id="GO:0016884">
    <property type="term" value="F:carbon-nitrogen ligase activity, with glutamine as amido-N-donor"/>
    <property type="evidence" value="ECO:0007669"/>
    <property type="project" value="InterPro"/>
</dbReference>
<dbReference type="AlphaFoldDB" id="A0A1G1WQE5"/>
<reference evidence="1 2" key="1">
    <citation type="journal article" date="2016" name="Nat. Commun.">
        <title>Thousands of microbial genomes shed light on interconnected biogeochemical processes in an aquifer system.</title>
        <authorList>
            <person name="Anantharaman K."/>
            <person name="Brown C.T."/>
            <person name="Hug L.A."/>
            <person name="Sharon I."/>
            <person name="Castelle C.J."/>
            <person name="Probst A.J."/>
            <person name="Thomas B.C."/>
            <person name="Singh A."/>
            <person name="Wilkins M.J."/>
            <person name="Karaoz U."/>
            <person name="Brodie E.L."/>
            <person name="Williams K.H."/>
            <person name="Hubbard S.S."/>
            <person name="Banfield J.F."/>
        </authorList>
    </citation>
    <scope>NUCLEOTIDE SEQUENCE [LARGE SCALE GENOMIC DNA]</scope>
</reference>
<dbReference type="InterPro" id="IPR003789">
    <property type="entry name" value="Asn/Gln_tRNA_amidoTrase-B-like"/>
</dbReference>
<dbReference type="PANTHER" id="PTHR28055">
    <property type="entry name" value="ALTERED INHERITANCE OF MITOCHONDRIA PROTEIN 41, MITOCHONDRIAL"/>
    <property type="match status" value="1"/>
</dbReference>
<accession>A0A1G1WQE5</accession>
<dbReference type="EMBL" id="MHCZ01000017">
    <property type="protein sequence ID" value="OGY29962.1"/>
    <property type="molecule type" value="Genomic_DNA"/>
</dbReference>
<dbReference type="InterPro" id="IPR023168">
    <property type="entry name" value="GatB_Yqey_C_2"/>
</dbReference>
<dbReference type="STRING" id="1802603.A3F35_02955"/>
<dbReference type="Pfam" id="PF09424">
    <property type="entry name" value="YqeY"/>
    <property type="match status" value="1"/>
</dbReference>
<evidence type="ECO:0008006" key="3">
    <source>
        <dbReference type="Google" id="ProtNLM"/>
    </source>
</evidence>
<evidence type="ECO:0000313" key="2">
    <source>
        <dbReference type="Proteomes" id="UP000178068"/>
    </source>
</evidence>
<dbReference type="SUPFAM" id="SSF89095">
    <property type="entry name" value="GatB/YqeY motif"/>
    <property type="match status" value="1"/>
</dbReference>
<name>A0A1G1WQE5_9BACT</name>